<evidence type="ECO:0000256" key="16">
    <source>
        <dbReference type="PROSITE-ProRule" id="PRU00209"/>
    </source>
</evidence>
<dbReference type="InterPro" id="IPR033714">
    <property type="entry name" value="tRNA_bind_bactPheRS"/>
</dbReference>
<dbReference type="InterPro" id="IPR041616">
    <property type="entry name" value="PheRS_beta_core"/>
</dbReference>
<evidence type="ECO:0000256" key="12">
    <source>
        <dbReference type="ARBA" id="ARBA00022917"/>
    </source>
</evidence>
<evidence type="ECO:0000256" key="1">
    <source>
        <dbReference type="ARBA" id="ARBA00004496"/>
    </source>
</evidence>
<dbReference type="Pfam" id="PF03147">
    <property type="entry name" value="FDX-ACB"/>
    <property type="match status" value="1"/>
</dbReference>
<evidence type="ECO:0000256" key="4">
    <source>
        <dbReference type="ARBA" id="ARBA00022490"/>
    </source>
</evidence>
<evidence type="ECO:0000256" key="11">
    <source>
        <dbReference type="ARBA" id="ARBA00022884"/>
    </source>
</evidence>
<evidence type="ECO:0000259" key="18">
    <source>
        <dbReference type="PROSITE" id="PS51447"/>
    </source>
</evidence>
<dbReference type="HAMAP" id="MF_00283">
    <property type="entry name" value="Phe_tRNA_synth_beta1"/>
    <property type="match status" value="1"/>
</dbReference>
<feature type="binding site" evidence="15">
    <location>
        <position position="456"/>
    </location>
    <ligand>
        <name>Mg(2+)</name>
        <dbReference type="ChEBI" id="CHEBI:18420"/>
        <note>shared with alpha subunit</note>
    </ligand>
</feature>
<evidence type="ECO:0000256" key="14">
    <source>
        <dbReference type="ARBA" id="ARBA00049255"/>
    </source>
</evidence>
<keyword evidence="11 16" id="KW-0694">RNA-binding</keyword>
<evidence type="ECO:0000256" key="5">
    <source>
        <dbReference type="ARBA" id="ARBA00022555"/>
    </source>
</evidence>
<dbReference type="SMART" id="SM00896">
    <property type="entry name" value="FDX-ACB"/>
    <property type="match status" value="1"/>
</dbReference>
<dbReference type="Pfam" id="PF17759">
    <property type="entry name" value="tRNA_synthFbeta"/>
    <property type="match status" value="1"/>
</dbReference>
<accession>A0A8J7Q0J6</accession>
<dbReference type="SUPFAM" id="SSF56037">
    <property type="entry name" value="PheT/TilS domain"/>
    <property type="match status" value="1"/>
</dbReference>
<dbReference type="SMART" id="SM00873">
    <property type="entry name" value="B3_4"/>
    <property type="match status" value="1"/>
</dbReference>
<evidence type="ECO:0000256" key="13">
    <source>
        <dbReference type="ARBA" id="ARBA00023146"/>
    </source>
</evidence>
<keyword evidence="13 15" id="KW-0030">Aminoacyl-tRNA synthetase</keyword>
<dbReference type="InterPro" id="IPR005147">
    <property type="entry name" value="tRNA_synthase_B5-dom"/>
</dbReference>
<dbReference type="Gene3D" id="3.30.70.380">
    <property type="entry name" value="Ferrodoxin-fold anticodon-binding domain"/>
    <property type="match status" value="1"/>
</dbReference>
<dbReference type="SUPFAM" id="SSF54991">
    <property type="entry name" value="Anticodon-binding domain of PheRS"/>
    <property type="match status" value="1"/>
</dbReference>
<evidence type="ECO:0000259" key="17">
    <source>
        <dbReference type="PROSITE" id="PS50886"/>
    </source>
</evidence>
<keyword evidence="8 15" id="KW-0547">Nucleotide-binding</keyword>
<comment type="cofactor">
    <cofactor evidence="15">
        <name>Mg(2+)</name>
        <dbReference type="ChEBI" id="CHEBI:18420"/>
    </cofactor>
    <text evidence="15">Binds 2 magnesium ions per tetramer.</text>
</comment>
<dbReference type="FunFam" id="2.40.50.140:FF:000045">
    <property type="entry name" value="Phenylalanine--tRNA ligase beta subunit"/>
    <property type="match status" value="1"/>
</dbReference>
<dbReference type="InterPro" id="IPR009061">
    <property type="entry name" value="DNA-bd_dom_put_sf"/>
</dbReference>
<comment type="similarity">
    <text evidence="2 15">Belongs to the phenylalanyl-tRNA synthetase beta subunit family. Type 1 subfamily.</text>
</comment>
<dbReference type="Pfam" id="PF03484">
    <property type="entry name" value="B5"/>
    <property type="match status" value="1"/>
</dbReference>
<evidence type="ECO:0000256" key="2">
    <source>
        <dbReference type="ARBA" id="ARBA00008653"/>
    </source>
</evidence>
<dbReference type="EC" id="6.1.1.20" evidence="15"/>
<dbReference type="InterPro" id="IPR045060">
    <property type="entry name" value="Phe-tRNA-ligase_IIc_bsu"/>
</dbReference>
<dbReference type="PROSITE" id="PS51483">
    <property type="entry name" value="B5"/>
    <property type="match status" value="1"/>
</dbReference>
<comment type="catalytic activity">
    <reaction evidence="14 15">
        <text>tRNA(Phe) + L-phenylalanine + ATP = L-phenylalanyl-tRNA(Phe) + AMP + diphosphate + H(+)</text>
        <dbReference type="Rhea" id="RHEA:19413"/>
        <dbReference type="Rhea" id="RHEA-COMP:9668"/>
        <dbReference type="Rhea" id="RHEA-COMP:9699"/>
        <dbReference type="ChEBI" id="CHEBI:15378"/>
        <dbReference type="ChEBI" id="CHEBI:30616"/>
        <dbReference type="ChEBI" id="CHEBI:33019"/>
        <dbReference type="ChEBI" id="CHEBI:58095"/>
        <dbReference type="ChEBI" id="CHEBI:78442"/>
        <dbReference type="ChEBI" id="CHEBI:78531"/>
        <dbReference type="ChEBI" id="CHEBI:456215"/>
        <dbReference type="EC" id="6.1.1.20"/>
    </reaction>
</comment>
<dbReference type="CDD" id="cd00769">
    <property type="entry name" value="PheRS_beta_core"/>
    <property type="match status" value="1"/>
</dbReference>
<keyword evidence="5 16" id="KW-0820">tRNA-binding</keyword>
<dbReference type="Proteomes" id="UP000664414">
    <property type="component" value="Unassembled WGS sequence"/>
</dbReference>
<organism evidence="20 21">
    <name type="scientific">Candidatus Paracaedimonas acanthamoebae</name>
    <dbReference type="NCBI Taxonomy" id="244581"/>
    <lineage>
        <taxon>Bacteria</taxon>
        <taxon>Pseudomonadati</taxon>
        <taxon>Pseudomonadota</taxon>
        <taxon>Alphaproteobacteria</taxon>
        <taxon>Holosporales</taxon>
        <taxon>Caedimonadaceae</taxon>
        <taxon>Candidatus Paracaedimonas</taxon>
    </lineage>
</organism>
<evidence type="ECO:0000256" key="10">
    <source>
        <dbReference type="ARBA" id="ARBA00022842"/>
    </source>
</evidence>
<dbReference type="Pfam" id="PF01588">
    <property type="entry name" value="tRNA_bind"/>
    <property type="match status" value="1"/>
</dbReference>
<dbReference type="NCBIfam" id="TIGR00472">
    <property type="entry name" value="pheT_bact"/>
    <property type="match status" value="1"/>
</dbReference>
<dbReference type="InterPro" id="IPR005146">
    <property type="entry name" value="B3/B4_tRNA-bd"/>
</dbReference>
<evidence type="ECO:0000256" key="15">
    <source>
        <dbReference type="HAMAP-Rule" id="MF_00283"/>
    </source>
</evidence>
<dbReference type="PANTHER" id="PTHR10947:SF0">
    <property type="entry name" value="PHENYLALANINE--TRNA LIGASE BETA SUBUNIT"/>
    <property type="match status" value="1"/>
</dbReference>
<keyword evidence="12 15" id="KW-0648">Protein biosynthesis</keyword>
<reference evidence="20" key="1">
    <citation type="submission" date="2021-02" db="EMBL/GenBank/DDBJ databases">
        <title>Thiocyanate and organic carbon inputs drive convergent selection for specific autotrophic Afipia and Thiobacillus strains within complex microbiomes.</title>
        <authorList>
            <person name="Huddy R.J."/>
            <person name="Sachdeva R."/>
            <person name="Kadzinga F."/>
            <person name="Kantor R.S."/>
            <person name="Harrison S.T.L."/>
            <person name="Banfield J.F."/>
        </authorList>
    </citation>
    <scope>NUCLEOTIDE SEQUENCE</scope>
    <source>
        <strain evidence="20">SCN18_10_11_15_R4_P_38_20</strain>
    </source>
</reference>
<dbReference type="InterPro" id="IPR020825">
    <property type="entry name" value="Phe-tRNA_synthase-like_B3/B4"/>
</dbReference>
<feature type="domain" description="B5" evidence="19">
    <location>
        <begin position="398"/>
        <end position="469"/>
    </location>
</feature>
<dbReference type="Gene3D" id="3.50.40.10">
    <property type="entry name" value="Phenylalanyl-trna Synthetase, Chain B, domain 3"/>
    <property type="match status" value="1"/>
</dbReference>
<dbReference type="SUPFAM" id="SSF55681">
    <property type="entry name" value="Class II aaRS and biotin synthetases"/>
    <property type="match status" value="1"/>
</dbReference>
<protein>
    <recommendedName>
        <fullName evidence="15">Phenylalanine--tRNA ligase beta subunit</fullName>
        <ecNumber evidence="15">6.1.1.20</ecNumber>
    </recommendedName>
    <alternativeName>
        <fullName evidence="15">Phenylalanyl-tRNA synthetase beta subunit</fullName>
        <shortName evidence="15">PheRS</shortName>
    </alternativeName>
</protein>
<evidence type="ECO:0000313" key="21">
    <source>
        <dbReference type="Proteomes" id="UP000664414"/>
    </source>
</evidence>
<comment type="subcellular location">
    <subcellularLocation>
        <location evidence="1 15">Cytoplasm</location>
    </subcellularLocation>
</comment>
<dbReference type="SUPFAM" id="SSF46955">
    <property type="entry name" value="Putative DNA-binding domain"/>
    <property type="match status" value="1"/>
</dbReference>
<dbReference type="GO" id="GO:0006432">
    <property type="term" value="P:phenylalanyl-tRNA aminoacylation"/>
    <property type="evidence" value="ECO:0007669"/>
    <property type="project" value="UniProtKB-UniRule"/>
</dbReference>
<keyword evidence="4 15" id="KW-0963">Cytoplasm</keyword>
<comment type="subunit">
    <text evidence="3 15">Tetramer of two alpha and two beta subunits.</text>
</comment>
<dbReference type="AlphaFoldDB" id="A0A8J7Q0J6"/>
<keyword evidence="9 15" id="KW-0067">ATP-binding</keyword>
<dbReference type="Gene3D" id="3.30.56.10">
    <property type="match status" value="2"/>
</dbReference>
<dbReference type="PROSITE" id="PS50886">
    <property type="entry name" value="TRBD"/>
    <property type="match status" value="1"/>
</dbReference>
<comment type="caution">
    <text evidence="20">The sequence shown here is derived from an EMBL/GenBank/DDBJ whole genome shotgun (WGS) entry which is preliminary data.</text>
</comment>
<evidence type="ECO:0000256" key="7">
    <source>
        <dbReference type="ARBA" id="ARBA00022723"/>
    </source>
</evidence>
<feature type="binding site" evidence="15">
    <location>
        <position position="447"/>
    </location>
    <ligand>
        <name>Mg(2+)</name>
        <dbReference type="ChEBI" id="CHEBI:18420"/>
        <note>shared with alpha subunit</note>
    </ligand>
</feature>
<dbReference type="InterPro" id="IPR005121">
    <property type="entry name" value="Fdx_antiC-bd"/>
</dbReference>
<dbReference type="InterPro" id="IPR004532">
    <property type="entry name" value="Phe-tRNA-ligase_IIc_bsu_bact"/>
</dbReference>
<evidence type="ECO:0000256" key="3">
    <source>
        <dbReference type="ARBA" id="ARBA00011209"/>
    </source>
</evidence>
<sequence>MKFTLSWLKEHFLTEASLEVIVERLNSLGLVVDSIQHPGERLKGFKIVHVLEATPHPDADRLKVLLVDTGQEKLQVVCGGANARQGMKGVLALPGLTIPSNGMTMKIAAVRGVESNGMMCSEQELELAETSEGIIELPEEAPVGMDFAVYAGLDDPILDVEITPNRGDCLGVRGIARDLAATPLGTLTDLKIPPIQGSYKSPLAVTLETSQACSYFAGRFIRGLTNCESPQWLQKKLKAIGIRPISALVDITNFICFDRGRPMHIFDADRLHGNLTVRTAQTNETLLALNNKSYTLDTDMTIVADTQGPVAVGGIIGGLESGTQLETQNAFLECAFFDPISIAMTGRKTGIITDSRYRLERSVDPALIDECIEQATQLILDICGGEPSEMVRTGHLLDTTKTILFDFNRIRTLGGLNLPEDESRTILEKLGCHITQNEVRTPSWRKDLEGSADLVEEVLRVKGYESIPAEDLPPLHIDEQLSDNTPLTAAQKRRWIARRTLASRGFHEALTWSFLSEKQAKLFNGGHSDLKIENPISGDLSDMRPSLLPNLLSAISRNLSRGIKNPALFEIGPQFQSSTQTLVVAGIRASETNAKHWASPQRPIDFFDIKADVLSLLTSLGIEASIPQLHAEASSWYHPGRSASLKLGPKVTLATFGEIHPTLLKEFDLETSVIAFECYLDSIPLPKKDFRKKSLVLSPYQVVERDFAFILDESLPADKLLSGIRKSDPHLIKEIRIFDVYQGTGIPEGKKSIALSIRLEPHEATLTEAQISDLSDKIISAAQQIGAQLRT</sequence>
<dbReference type="InterPro" id="IPR012340">
    <property type="entry name" value="NA-bd_OB-fold"/>
</dbReference>
<evidence type="ECO:0000256" key="8">
    <source>
        <dbReference type="ARBA" id="ARBA00022741"/>
    </source>
</evidence>
<dbReference type="Gene3D" id="3.30.930.10">
    <property type="entry name" value="Bira Bifunctional Protein, Domain 2"/>
    <property type="match status" value="1"/>
</dbReference>
<gene>
    <name evidence="15" type="primary">pheT</name>
    <name evidence="20" type="ORF">J0H12_03225</name>
</gene>
<name>A0A8J7Q0J6_9PROT</name>
<evidence type="ECO:0000259" key="19">
    <source>
        <dbReference type="PROSITE" id="PS51483"/>
    </source>
</evidence>
<keyword evidence="10 15" id="KW-0460">Magnesium</keyword>
<evidence type="ECO:0000313" key="20">
    <source>
        <dbReference type="EMBL" id="MBN9412923.1"/>
    </source>
</evidence>
<feature type="binding site" evidence="15">
    <location>
        <position position="457"/>
    </location>
    <ligand>
        <name>Mg(2+)</name>
        <dbReference type="ChEBI" id="CHEBI:18420"/>
        <note>shared with alpha subunit</note>
    </ligand>
</feature>
<dbReference type="Gene3D" id="2.40.50.140">
    <property type="entry name" value="Nucleic acid-binding proteins"/>
    <property type="match status" value="1"/>
</dbReference>
<feature type="domain" description="TRNA-binding" evidence="17">
    <location>
        <begin position="39"/>
        <end position="148"/>
    </location>
</feature>
<dbReference type="GO" id="GO:0000287">
    <property type="term" value="F:magnesium ion binding"/>
    <property type="evidence" value="ECO:0007669"/>
    <property type="project" value="UniProtKB-UniRule"/>
</dbReference>
<dbReference type="PANTHER" id="PTHR10947">
    <property type="entry name" value="PHENYLALANYL-TRNA SYNTHETASE BETA CHAIN AND LEUCINE-RICH REPEAT-CONTAINING PROTEIN 47"/>
    <property type="match status" value="1"/>
</dbReference>
<dbReference type="GO" id="GO:0009328">
    <property type="term" value="C:phenylalanine-tRNA ligase complex"/>
    <property type="evidence" value="ECO:0007669"/>
    <property type="project" value="TreeGrafter"/>
</dbReference>
<dbReference type="NCBIfam" id="NF045760">
    <property type="entry name" value="YtpR"/>
    <property type="match status" value="1"/>
</dbReference>
<dbReference type="SMART" id="SM00874">
    <property type="entry name" value="B5"/>
    <property type="match status" value="1"/>
</dbReference>
<dbReference type="PROSITE" id="PS51447">
    <property type="entry name" value="FDX_ACB"/>
    <property type="match status" value="1"/>
</dbReference>
<evidence type="ECO:0000256" key="9">
    <source>
        <dbReference type="ARBA" id="ARBA00022840"/>
    </source>
</evidence>
<dbReference type="InterPro" id="IPR036690">
    <property type="entry name" value="Fdx_antiC-bd_sf"/>
</dbReference>
<keyword evidence="6 15" id="KW-0436">Ligase</keyword>
<dbReference type="GO" id="GO:0000049">
    <property type="term" value="F:tRNA binding"/>
    <property type="evidence" value="ECO:0007669"/>
    <property type="project" value="UniProtKB-UniRule"/>
</dbReference>
<dbReference type="EMBL" id="JAFKGL010000014">
    <property type="protein sequence ID" value="MBN9412923.1"/>
    <property type="molecule type" value="Genomic_DNA"/>
</dbReference>
<dbReference type="SUPFAM" id="SSF50249">
    <property type="entry name" value="Nucleic acid-binding proteins"/>
    <property type="match status" value="1"/>
</dbReference>
<evidence type="ECO:0000256" key="6">
    <source>
        <dbReference type="ARBA" id="ARBA00022598"/>
    </source>
</evidence>
<feature type="domain" description="FDX-ACB" evidence="18">
    <location>
        <begin position="698"/>
        <end position="790"/>
    </location>
</feature>
<dbReference type="Pfam" id="PF03483">
    <property type="entry name" value="B3_4"/>
    <property type="match status" value="1"/>
</dbReference>
<dbReference type="CDD" id="cd02796">
    <property type="entry name" value="tRNA_bind_bactPheRS"/>
    <property type="match status" value="1"/>
</dbReference>
<dbReference type="GO" id="GO:0005524">
    <property type="term" value="F:ATP binding"/>
    <property type="evidence" value="ECO:0007669"/>
    <property type="project" value="UniProtKB-UniRule"/>
</dbReference>
<keyword evidence="7 15" id="KW-0479">Metal-binding</keyword>
<dbReference type="GO" id="GO:0004826">
    <property type="term" value="F:phenylalanine-tRNA ligase activity"/>
    <property type="evidence" value="ECO:0007669"/>
    <property type="project" value="UniProtKB-UniRule"/>
</dbReference>
<dbReference type="InterPro" id="IPR045864">
    <property type="entry name" value="aa-tRNA-synth_II/BPL/LPL"/>
</dbReference>
<feature type="binding site" evidence="15">
    <location>
        <position position="453"/>
    </location>
    <ligand>
        <name>Mg(2+)</name>
        <dbReference type="ChEBI" id="CHEBI:18420"/>
        <note>shared with alpha subunit</note>
    </ligand>
</feature>
<dbReference type="InterPro" id="IPR002547">
    <property type="entry name" value="tRNA-bd_dom"/>
</dbReference>
<proteinExistence type="inferred from homology"/>